<keyword evidence="3 5" id="KW-0732">Signal</keyword>
<keyword evidence="2" id="KW-0813">Transport</keyword>
<dbReference type="InterPro" id="IPR000709">
    <property type="entry name" value="Leu_Ile_Val-bd"/>
</dbReference>
<dbReference type="PRINTS" id="PR00337">
    <property type="entry name" value="LEUILEVALBP"/>
</dbReference>
<name>A0A191YU69_9PSED</name>
<evidence type="ECO:0000313" key="8">
    <source>
        <dbReference type="Proteomes" id="UP000078354"/>
    </source>
</evidence>
<dbReference type="PANTHER" id="PTHR47151">
    <property type="entry name" value="LEU/ILE/VAL-BINDING ABC TRANSPORTER SUBUNIT"/>
    <property type="match status" value="1"/>
</dbReference>
<dbReference type="AlphaFoldDB" id="A0A191YU69"/>
<dbReference type="Pfam" id="PF13458">
    <property type="entry name" value="Peripla_BP_6"/>
    <property type="match status" value="1"/>
</dbReference>
<feature type="signal peptide" evidence="5">
    <location>
        <begin position="1"/>
        <end position="23"/>
    </location>
</feature>
<reference evidence="7 8" key="1">
    <citation type="journal article" date="2018" name="Syst. Appl. Microbiol.">
        <title>Pseudomonas silesiensis sp. nov. strain A3T isolated from a biological pesticide sewage treatment plant and analysis of the complete genome sequence.</title>
        <authorList>
            <person name="Kaminski M.A."/>
            <person name="Furmanczyk E.M."/>
            <person name="Sobczak A."/>
            <person name="Dziembowski A."/>
            <person name="Lipinski L."/>
        </authorList>
    </citation>
    <scope>NUCLEOTIDE SEQUENCE [LARGE SCALE GENOMIC DNA]</scope>
    <source>
        <strain evidence="7 8">A3</strain>
    </source>
</reference>
<dbReference type="RefSeq" id="WP_064677797.1">
    <property type="nucleotide sequence ID" value="NZ_CP014870.1"/>
</dbReference>
<dbReference type="SUPFAM" id="SSF53822">
    <property type="entry name" value="Periplasmic binding protein-like I"/>
    <property type="match status" value="1"/>
</dbReference>
<feature type="domain" description="Leucine-binding protein" evidence="6">
    <location>
        <begin position="26"/>
        <end position="361"/>
    </location>
</feature>
<dbReference type="STRING" id="1853130.PMA3_14470"/>
<dbReference type="InterPro" id="IPR028081">
    <property type="entry name" value="Leu-bd"/>
</dbReference>
<evidence type="ECO:0000256" key="3">
    <source>
        <dbReference type="ARBA" id="ARBA00022729"/>
    </source>
</evidence>
<keyword evidence="4" id="KW-0029">Amino-acid transport</keyword>
<evidence type="ECO:0000256" key="1">
    <source>
        <dbReference type="ARBA" id="ARBA00010062"/>
    </source>
</evidence>
<evidence type="ECO:0000256" key="5">
    <source>
        <dbReference type="SAM" id="SignalP"/>
    </source>
</evidence>
<dbReference type="InterPro" id="IPR028082">
    <property type="entry name" value="Peripla_BP_I"/>
</dbReference>
<dbReference type="EMBL" id="CP014870">
    <property type="protein sequence ID" value="ANJ56281.1"/>
    <property type="molecule type" value="Genomic_DNA"/>
</dbReference>
<evidence type="ECO:0000259" key="6">
    <source>
        <dbReference type="Pfam" id="PF13458"/>
    </source>
</evidence>
<dbReference type="OrthoDB" id="9768386at2"/>
<evidence type="ECO:0000256" key="4">
    <source>
        <dbReference type="ARBA" id="ARBA00022970"/>
    </source>
</evidence>
<keyword evidence="8" id="KW-1185">Reference proteome</keyword>
<dbReference type="Proteomes" id="UP000078354">
    <property type="component" value="Chromosome"/>
</dbReference>
<accession>A0A191YU69</accession>
<feature type="chain" id="PRO_5008249925" evidence="5">
    <location>
        <begin position="24"/>
        <end position="367"/>
    </location>
</feature>
<dbReference type="Gene3D" id="3.40.50.2300">
    <property type="match status" value="2"/>
</dbReference>
<proteinExistence type="inferred from homology"/>
<dbReference type="PANTHER" id="PTHR47151:SF2">
    <property type="entry name" value="AMINO ACID BINDING PROTEIN"/>
    <property type="match status" value="1"/>
</dbReference>
<comment type="similarity">
    <text evidence="1">Belongs to the leucine-binding protein family.</text>
</comment>
<sequence>MKIQRILTVSIVLLALNTSLVQANDVVVGVAGPATGQYAAFYDQIIHGAKAATEVINAAGGVNGNKVVLDIQDDACDPKQAVAVANKFAAQKPAVVIGHFCSSSAIPASEIYADAGIPMIASAASSPTITERGLANVFRTSGRDDLSAVVAYNAIIKQKLGTKIAIINDKSTYGRGLADNVKAGLNAAGVQEVVFDSLTQGEKDFSTLISKLKFANVDLVFFGGYFAEGGLLVRQAREQGLKATFMGGDGMASSEFASIAGAAGDGFLFTFYPDPRNNPKAADIVKKFRDSGYEPEGYTLYTYAAIQAYAKAAEDAKSFDGNKVSKALHSGTFNTVLGEMKFDKKGDPSTEPFIIYTWEGGKYKPLI</sequence>
<evidence type="ECO:0000256" key="2">
    <source>
        <dbReference type="ARBA" id="ARBA00022448"/>
    </source>
</evidence>
<organism evidence="7 8">
    <name type="scientific">Pseudomonas silesiensis</name>
    <dbReference type="NCBI Taxonomy" id="1853130"/>
    <lineage>
        <taxon>Bacteria</taxon>
        <taxon>Pseudomonadati</taxon>
        <taxon>Pseudomonadota</taxon>
        <taxon>Gammaproteobacteria</taxon>
        <taxon>Pseudomonadales</taxon>
        <taxon>Pseudomonadaceae</taxon>
        <taxon>Pseudomonas</taxon>
    </lineage>
</organism>
<dbReference type="GO" id="GO:0006865">
    <property type="term" value="P:amino acid transport"/>
    <property type="evidence" value="ECO:0007669"/>
    <property type="project" value="UniProtKB-KW"/>
</dbReference>
<dbReference type="KEGG" id="psil:PMA3_14470"/>
<dbReference type="CDD" id="cd06342">
    <property type="entry name" value="PBP1_ABC_LIVBP-like"/>
    <property type="match status" value="1"/>
</dbReference>
<protein>
    <submittedName>
        <fullName evidence="7">Branched chain amino acid ABC transporter substrate-binding protein</fullName>
    </submittedName>
</protein>
<evidence type="ECO:0000313" key="7">
    <source>
        <dbReference type="EMBL" id="ANJ56281.1"/>
    </source>
</evidence>
<gene>
    <name evidence="7" type="ORF">PMA3_14470</name>
</gene>